<dbReference type="Proteomes" id="UP001548189">
    <property type="component" value="Unassembled WGS sequence"/>
</dbReference>
<organism evidence="1 2">
    <name type="scientific">Aliikangiella maris</name>
    <dbReference type="NCBI Taxonomy" id="3162458"/>
    <lineage>
        <taxon>Bacteria</taxon>
        <taxon>Pseudomonadati</taxon>
        <taxon>Pseudomonadota</taxon>
        <taxon>Gammaproteobacteria</taxon>
        <taxon>Oceanospirillales</taxon>
        <taxon>Pleioneaceae</taxon>
        <taxon>Aliikangiella</taxon>
    </lineage>
</organism>
<name>A0ABV2BP59_9GAMM</name>
<protein>
    <submittedName>
        <fullName evidence="1">S9 family peptidase</fullName>
        <ecNumber evidence="1">3.4.-.-</ecNumber>
    </submittedName>
</protein>
<dbReference type="SUPFAM" id="SSF53474">
    <property type="entry name" value="alpha/beta-Hydrolases"/>
    <property type="match status" value="1"/>
</dbReference>
<evidence type="ECO:0000313" key="1">
    <source>
        <dbReference type="EMBL" id="MET1253728.1"/>
    </source>
</evidence>
<dbReference type="InterPro" id="IPR001375">
    <property type="entry name" value="Peptidase_S9_cat"/>
</dbReference>
<reference evidence="1 2" key="1">
    <citation type="submission" date="2024-06" db="EMBL/GenBank/DDBJ databases">
        <authorList>
            <person name="Li F."/>
        </authorList>
    </citation>
    <scope>NUCLEOTIDE SEQUENCE [LARGE SCALE GENOMIC DNA]</scope>
    <source>
        <strain evidence="1 2">GXAS 311</strain>
    </source>
</reference>
<dbReference type="Gene3D" id="3.40.50.1820">
    <property type="entry name" value="alpha/beta hydrolase"/>
    <property type="match status" value="1"/>
</dbReference>
<dbReference type="Pfam" id="PF00326">
    <property type="entry name" value="Peptidase_S9"/>
    <property type="match status" value="1"/>
</dbReference>
<dbReference type="InterPro" id="IPR011042">
    <property type="entry name" value="6-blade_b-propeller_TolB-like"/>
</dbReference>
<dbReference type="PANTHER" id="PTHR42776">
    <property type="entry name" value="SERINE PEPTIDASE S9 FAMILY MEMBER"/>
    <property type="match status" value="1"/>
</dbReference>
<accession>A0ABV2BP59</accession>
<dbReference type="PANTHER" id="PTHR42776:SF13">
    <property type="entry name" value="DIPEPTIDYL-PEPTIDASE 5"/>
    <property type="match status" value="1"/>
</dbReference>
<dbReference type="Pfam" id="PF07676">
    <property type="entry name" value="PD40"/>
    <property type="match status" value="1"/>
</dbReference>
<dbReference type="EMBL" id="JBEVCJ010000001">
    <property type="protein sequence ID" value="MET1253728.1"/>
    <property type="molecule type" value="Genomic_DNA"/>
</dbReference>
<dbReference type="GO" id="GO:0016787">
    <property type="term" value="F:hydrolase activity"/>
    <property type="evidence" value="ECO:0007669"/>
    <property type="project" value="UniProtKB-KW"/>
</dbReference>
<dbReference type="Gene3D" id="2.120.10.30">
    <property type="entry name" value="TolB, C-terminal domain"/>
    <property type="match status" value="2"/>
</dbReference>
<comment type="caution">
    <text evidence="1">The sequence shown here is derived from an EMBL/GenBank/DDBJ whole genome shotgun (WGS) entry which is preliminary data.</text>
</comment>
<sequence>MKLLHLLTLILVATISVTANAEKKPFTAQDMINFERVSSAAISPDSKKVVYVVRTTDMKANKGRTDIWLIHLDNSKAVRLTSDPAADHSPKWSANSEDIYFLSSRSKSSQIWKINIDKKKPVQITDFPVDVSSFKLSRSTDKIVFSASVFPDCKDFSCTKSRHELNKQKPHSGVVYDKMFVRHWDHWIDETQSQLFSVALNKKGKIKDSTIIPVSKSVNANVPSDPFGGDEEYNFSDDGNSVYFSARIQDAQEPSSTNFDIYKVALDNPAKATNLTVANQAWDTQPVISHNGEKLAYLAMRRPGFEADRFEVILKDIKSGKTTKVTENWDRSFQSLAFSPDDKSLYLTGNHLGKNALWKYDIKSGKKIIFNQEGAITAVTVGQDKVVFSKDSLKSPSQLFVSDLDGTNQKQITFNNQQQLSQIQFGDYEQFSFKGWNDETVYGYVVKPANFEEGKKYPLAFLIHGGPQGSFGDHFHYRWNPQTYAGQGFVSVMIDFHGSTGYGQKFTDSISQNWGSRPFEDLQKGLKHAIEKYSFIDGDNACALGASYGGYMINWIAGNWSDRFKCLVNHDGIFDNRMMYYSTEELWFVEWEHAGPHFKSAENYEKYNPVNYVNNWKTPMLVVQGELDYRIPVTQALATFTALQKKGIESKLLYFPDENHWVLKPANSLQWHNEVNQWLHQFLTR</sequence>
<gene>
    <name evidence="1" type="ORF">ABVT43_01180</name>
</gene>
<dbReference type="EC" id="3.4.-.-" evidence="1"/>
<keyword evidence="2" id="KW-1185">Reference proteome</keyword>
<dbReference type="InterPro" id="IPR011659">
    <property type="entry name" value="WD40"/>
</dbReference>
<proteinExistence type="predicted"/>
<evidence type="ECO:0000313" key="2">
    <source>
        <dbReference type="Proteomes" id="UP001548189"/>
    </source>
</evidence>
<keyword evidence="1" id="KW-0378">Hydrolase</keyword>
<dbReference type="SUPFAM" id="SSF82171">
    <property type="entry name" value="DPP6 N-terminal domain-like"/>
    <property type="match status" value="1"/>
</dbReference>
<dbReference type="InterPro" id="IPR029058">
    <property type="entry name" value="AB_hydrolase_fold"/>
</dbReference>